<dbReference type="AlphaFoldDB" id="A0AAW8WRZ1"/>
<organism evidence="1 2">
    <name type="scientific">Lactobacillus crispatus</name>
    <dbReference type="NCBI Taxonomy" id="47770"/>
    <lineage>
        <taxon>Bacteria</taxon>
        <taxon>Bacillati</taxon>
        <taxon>Bacillota</taxon>
        <taxon>Bacilli</taxon>
        <taxon>Lactobacillales</taxon>
        <taxon>Lactobacillaceae</taxon>
        <taxon>Lactobacillus</taxon>
    </lineage>
</organism>
<proteinExistence type="predicted"/>
<dbReference type="RefSeq" id="WP_209148623.1">
    <property type="nucleotide sequence ID" value="NZ_CP083391.1"/>
</dbReference>
<gene>
    <name evidence="1" type="ORF">RON39_10620</name>
</gene>
<reference evidence="1" key="1">
    <citation type="submission" date="2023-08" db="EMBL/GenBank/DDBJ databases">
        <title>Lactobacillus from the Female Urinary Tract.</title>
        <authorList>
            <person name="Stegman N."/>
            <person name="Jackson B."/>
            <person name="Steiling M."/>
            <person name="Sedano C."/>
            <person name="Wolfe A."/>
            <person name="Putonti C."/>
        </authorList>
    </citation>
    <scope>NUCLEOTIDE SEQUENCE</scope>
    <source>
        <strain evidence="1">UMB5661</strain>
    </source>
</reference>
<dbReference type="Proteomes" id="UP001253287">
    <property type="component" value="Unassembled WGS sequence"/>
</dbReference>
<dbReference type="EMBL" id="JAVTXN010000084">
    <property type="protein sequence ID" value="MDT9610543.1"/>
    <property type="molecule type" value="Genomic_DNA"/>
</dbReference>
<protein>
    <submittedName>
        <fullName evidence="1">Uncharacterized protein</fullName>
    </submittedName>
</protein>
<accession>A0AAW8WRZ1</accession>
<sequence>MENNRLTRNQYQFEINKKEALEAVEPKIQPITQQELLNEVKAYEKSMKDISLWPFIGLINWALENRAKNGDTELVTYLSKIINLADIRLGLDGNPIDTDTLHTVRSELIENYTQKYADYLAKRDLPDRPNSGWPRLAWELTHNHIIYQTKARDKCIDDWKKSMTKIQQDIEPIVIVHNAITKEYAKICKTNKIVYNQQLHIQDIKLAFDFSKVN</sequence>
<evidence type="ECO:0000313" key="2">
    <source>
        <dbReference type="Proteomes" id="UP001253287"/>
    </source>
</evidence>
<evidence type="ECO:0000313" key="1">
    <source>
        <dbReference type="EMBL" id="MDT9610543.1"/>
    </source>
</evidence>
<name>A0AAW8WRZ1_9LACO</name>
<comment type="caution">
    <text evidence="1">The sequence shown here is derived from an EMBL/GenBank/DDBJ whole genome shotgun (WGS) entry which is preliminary data.</text>
</comment>